<gene>
    <name evidence="1" type="ORF">HNQ99_001887</name>
</gene>
<accession>A0A840HVL9</accession>
<proteinExistence type="predicted"/>
<organism evidence="1 2">
    <name type="scientific">Rhizorhapis suberifaciens</name>
    <name type="common">corky root of lettuce</name>
    <dbReference type="NCBI Taxonomy" id="13656"/>
    <lineage>
        <taxon>Bacteria</taxon>
        <taxon>Pseudomonadati</taxon>
        <taxon>Pseudomonadota</taxon>
        <taxon>Alphaproteobacteria</taxon>
        <taxon>Sphingomonadales</taxon>
        <taxon>Sphingomonadaceae</taxon>
        <taxon>Rhizorhapis</taxon>
    </lineage>
</organism>
<evidence type="ECO:0000313" key="2">
    <source>
        <dbReference type="Proteomes" id="UP000575068"/>
    </source>
</evidence>
<dbReference type="SUPFAM" id="SSF47240">
    <property type="entry name" value="Ferritin-like"/>
    <property type="match status" value="1"/>
</dbReference>
<dbReference type="Gene3D" id="1.20.1260.10">
    <property type="match status" value="1"/>
</dbReference>
<dbReference type="EMBL" id="JACHOV010000006">
    <property type="protein sequence ID" value="MBB4641578.1"/>
    <property type="molecule type" value="Genomic_DNA"/>
</dbReference>
<dbReference type="Pfam" id="PF05974">
    <property type="entry name" value="DUF892"/>
    <property type="match status" value="1"/>
</dbReference>
<comment type="caution">
    <text evidence="1">The sequence shown here is derived from an EMBL/GenBank/DDBJ whole genome shotgun (WGS) entry which is preliminary data.</text>
</comment>
<dbReference type="AlphaFoldDB" id="A0A840HVL9"/>
<name>A0A840HVL9_9SPHN</name>
<dbReference type="RefSeq" id="WP_184475380.1">
    <property type="nucleotide sequence ID" value="NZ_JACHOV010000006.1"/>
</dbReference>
<dbReference type="Proteomes" id="UP000575068">
    <property type="component" value="Unassembled WGS sequence"/>
</dbReference>
<dbReference type="InterPro" id="IPR012347">
    <property type="entry name" value="Ferritin-like"/>
</dbReference>
<sequence length="172" mass="19065">MQSTEKMQEHLIEWLRDAHAAEKQAKTMLSGTADRLERYPQFSAGLRQHAEQSGRQADQLEQCLSGMGENTSLIKQVTGKVTAIGQTLSGLVVGDEVIKAALAISTYAEMEISSYRILIAAAEACGANQVATVCERLLNEKLEFHRWIEQQLPTLTEEYLRREERASSSAAP</sequence>
<protein>
    <submittedName>
        <fullName evidence="1">Ferritin-like metal-binding protein YciE</fullName>
    </submittedName>
</protein>
<keyword evidence="2" id="KW-1185">Reference proteome</keyword>
<reference evidence="1 2" key="1">
    <citation type="submission" date="2020-08" db="EMBL/GenBank/DDBJ databases">
        <title>Genomic Encyclopedia of Type Strains, Phase IV (KMG-IV): sequencing the most valuable type-strain genomes for metagenomic binning, comparative biology and taxonomic classification.</title>
        <authorList>
            <person name="Goeker M."/>
        </authorList>
    </citation>
    <scope>NUCLEOTIDE SEQUENCE [LARGE SCALE GENOMIC DNA]</scope>
    <source>
        <strain evidence="1 2">DSM 7465</strain>
    </source>
</reference>
<dbReference type="InterPro" id="IPR009078">
    <property type="entry name" value="Ferritin-like_SF"/>
</dbReference>
<dbReference type="InterPro" id="IPR010287">
    <property type="entry name" value="DUF892_YciF-like"/>
</dbReference>
<evidence type="ECO:0000313" key="1">
    <source>
        <dbReference type="EMBL" id="MBB4641578.1"/>
    </source>
</evidence>